<dbReference type="EMBL" id="CAWYQH010000098">
    <property type="protein sequence ID" value="CAK8684718.1"/>
    <property type="molecule type" value="Genomic_DNA"/>
</dbReference>
<sequence>MLPDYFEHVLIINRWEGGMRCTINYYQSGCRGGWKRESDNVLSVGSVQPSLITTPNSLGDINAVRMWCIEGGSSPDWYYLD</sequence>
<organism evidence="1 2">
    <name type="scientific">Clavelina lepadiformis</name>
    <name type="common">Light-bulb sea squirt</name>
    <name type="synonym">Ascidia lepadiformis</name>
    <dbReference type="NCBI Taxonomy" id="159417"/>
    <lineage>
        <taxon>Eukaryota</taxon>
        <taxon>Metazoa</taxon>
        <taxon>Chordata</taxon>
        <taxon>Tunicata</taxon>
        <taxon>Ascidiacea</taxon>
        <taxon>Aplousobranchia</taxon>
        <taxon>Clavelinidae</taxon>
        <taxon>Clavelina</taxon>
    </lineage>
</organism>
<name>A0ABP0FZJ3_CLALP</name>
<proteinExistence type="predicted"/>
<accession>A0ABP0FZJ3</accession>
<protein>
    <submittedName>
        <fullName evidence="1">Uncharacterized protein</fullName>
    </submittedName>
</protein>
<keyword evidence="2" id="KW-1185">Reference proteome</keyword>
<evidence type="ECO:0000313" key="1">
    <source>
        <dbReference type="EMBL" id="CAK8684718.1"/>
    </source>
</evidence>
<gene>
    <name evidence="1" type="ORF">CVLEPA_LOCUS15841</name>
</gene>
<reference evidence="1 2" key="1">
    <citation type="submission" date="2024-02" db="EMBL/GenBank/DDBJ databases">
        <authorList>
            <person name="Daric V."/>
            <person name="Darras S."/>
        </authorList>
    </citation>
    <scope>NUCLEOTIDE SEQUENCE [LARGE SCALE GENOMIC DNA]</scope>
</reference>
<dbReference type="Proteomes" id="UP001642483">
    <property type="component" value="Unassembled WGS sequence"/>
</dbReference>
<comment type="caution">
    <text evidence="1">The sequence shown here is derived from an EMBL/GenBank/DDBJ whole genome shotgun (WGS) entry which is preliminary data.</text>
</comment>
<evidence type="ECO:0000313" key="2">
    <source>
        <dbReference type="Proteomes" id="UP001642483"/>
    </source>
</evidence>